<name>A0ABQ7QGI4_PLUXY</name>
<proteinExistence type="predicted"/>
<feature type="region of interest" description="Disordered" evidence="1">
    <location>
        <begin position="295"/>
        <end position="360"/>
    </location>
</feature>
<keyword evidence="3" id="KW-1185">Reference proteome</keyword>
<accession>A0ABQ7QGI4</accession>
<evidence type="ECO:0000256" key="1">
    <source>
        <dbReference type="SAM" id="MobiDB-lite"/>
    </source>
</evidence>
<comment type="caution">
    <text evidence="2">The sequence shown here is derived from an EMBL/GenBank/DDBJ whole genome shotgun (WGS) entry which is preliminary data.</text>
</comment>
<organism evidence="2 3">
    <name type="scientific">Plutella xylostella</name>
    <name type="common">Diamondback moth</name>
    <name type="synonym">Plutella maculipennis</name>
    <dbReference type="NCBI Taxonomy" id="51655"/>
    <lineage>
        <taxon>Eukaryota</taxon>
        <taxon>Metazoa</taxon>
        <taxon>Ecdysozoa</taxon>
        <taxon>Arthropoda</taxon>
        <taxon>Hexapoda</taxon>
        <taxon>Insecta</taxon>
        <taxon>Pterygota</taxon>
        <taxon>Neoptera</taxon>
        <taxon>Endopterygota</taxon>
        <taxon>Lepidoptera</taxon>
        <taxon>Glossata</taxon>
        <taxon>Ditrysia</taxon>
        <taxon>Yponomeutoidea</taxon>
        <taxon>Plutellidae</taxon>
        <taxon>Plutella</taxon>
    </lineage>
</organism>
<sequence length="384" mass="44082">MDKSFKDITKKLQDIKTYLCKIGPKRRQGAILNKKIDEANIIYSEFDKLINDVSVLISQKSLNKNEIEDIHIESSKIITLYSEIKSYCKLSTMDSFDLKTALSLFPVMTDDENCIKQLIDNIDYYGSLLEKRECKMNLINFILKSRLSQSAKLKLDSSYTSIQDLVKDMRSCLLTKKAATAIQSKLLQIRQENKSITDYGKEISELLVDLTISQADGNSANYAILKPINEKMALKRFSDGLRNRRLSTIIAARNYDSLKDAIQGALDEEASSQPTSGDIMSLQHRPNYFRGFRGRQFRGHRGRGNFHRGQSRPYNDANGNNYQRATFEQNRPGGPSWQRPGRSQHYSNRGKPNFNNHGNRNQYQQVNVAEEEENSTNENQFFRD</sequence>
<gene>
    <name evidence="2" type="ORF">JYU34_011273</name>
</gene>
<feature type="compositionally biased region" description="Polar residues" evidence="1">
    <location>
        <begin position="317"/>
        <end position="329"/>
    </location>
</feature>
<evidence type="ECO:0000313" key="3">
    <source>
        <dbReference type="Proteomes" id="UP000823941"/>
    </source>
</evidence>
<dbReference type="EMBL" id="JAHIBW010000015">
    <property type="protein sequence ID" value="KAG7304334.1"/>
    <property type="molecule type" value="Genomic_DNA"/>
</dbReference>
<dbReference type="Proteomes" id="UP000823941">
    <property type="component" value="Chromosome 15"/>
</dbReference>
<protein>
    <submittedName>
        <fullName evidence="2">Uncharacterized protein</fullName>
    </submittedName>
</protein>
<evidence type="ECO:0000313" key="2">
    <source>
        <dbReference type="EMBL" id="KAG7304334.1"/>
    </source>
</evidence>
<reference evidence="2 3" key="1">
    <citation type="submission" date="2021-06" db="EMBL/GenBank/DDBJ databases">
        <title>A haploid diamondback moth (Plutella xylostella L.) genome assembly resolves 31 chromosomes and identifies a diamide resistance mutation.</title>
        <authorList>
            <person name="Ward C.M."/>
            <person name="Perry K.D."/>
            <person name="Baker G."/>
            <person name="Powis K."/>
            <person name="Heckel D.G."/>
            <person name="Baxter S.W."/>
        </authorList>
    </citation>
    <scope>NUCLEOTIDE SEQUENCE [LARGE SCALE GENOMIC DNA]</scope>
    <source>
        <strain evidence="2 3">LV</strain>
        <tissue evidence="2">Single pupa</tissue>
    </source>
</reference>
<feature type="compositionally biased region" description="Basic residues" evidence="1">
    <location>
        <begin position="295"/>
        <end position="310"/>
    </location>
</feature>